<keyword evidence="1" id="KW-0472">Membrane</keyword>
<organism evidence="2 3">
    <name type="scientific">Coniochaeta ligniaria NRRL 30616</name>
    <dbReference type="NCBI Taxonomy" id="1408157"/>
    <lineage>
        <taxon>Eukaryota</taxon>
        <taxon>Fungi</taxon>
        <taxon>Dikarya</taxon>
        <taxon>Ascomycota</taxon>
        <taxon>Pezizomycotina</taxon>
        <taxon>Sordariomycetes</taxon>
        <taxon>Sordariomycetidae</taxon>
        <taxon>Coniochaetales</taxon>
        <taxon>Coniochaetaceae</taxon>
        <taxon>Coniochaeta</taxon>
    </lineage>
</organism>
<dbReference type="EMBL" id="KV875099">
    <property type="protein sequence ID" value="OIW27793.1"/>
    <property type="molecule type" value="Genomic_DNA"/>
</dbReference>
<keyword evidence="1" id="KW-0812">Transmembrane</keyword>
<protein>
    <submittedName>
        <fullName evidence="2">Uncharacterized protein</fullName>
    </submittedName>
</protein>
<keyword evidence="3" id="KW-1185">Reference proteome</keyword>
<evidence type="ECO:0000313" key="3">
    <source>
        <dbReference type="Proteomes" id="UP000182658"/>
    </source>
</evidence>
<accession>A0A1J7J3D2</accession>
<dbReference type="Proteomes" id="UP000182658">
    <property type="component" value="Unassembled WGS sequence"/>
</dbReference>
<name>A0A1J7J3D2_9PEZI</name>
<evidence type="ECO:0000256" key="1">
    <source>
        <dbReference type="SAM" id="Phobius"/>
    </source>
</evidence>
<sequence length="84" mass="9230">MAATRSGYPHRSFSALSCTLLALLPFVCTVTFLYYKAALLWGGDKVPMLVDLVSKNDKALANVWLFNLSDLPPGAGNRDTRRVL</sequence>
<gene>
    <name evidence="2" type="ORF">CONLIGDRAFT_450809</name>
</gene>
<reference evidence="2 3" key="1">
    <citation type="submission" date="2016-10" db="EMBL/GenBank/DDBJ databases">
        <title>Draft genome sequence of Coniochaeta ligniaria NRRL30616, a lignocellulolytic fungus for bioabatement of inhibitors in plant biomass hydrolysates.</title>
        <authorList>
            <consortium name="DOE Joint Genome Institute"/>
            <person name="Jimenez D.J."/>
            <person name="Hector R.E."/>
            <person name="Riley R."/>
            <person name="Sun H."/>
            <person name="Grigoriev I.V."/>
            <person name="Van Elsas J.D."/>
            <person name="Nichols N.N."/>
        </authorList>
    </citation>
    <scope>NUCLEOTIDE SEQUENCE [LARGE SCALE GENOMIC DNA]</scope>
    <source>
        <strain evidence="2 3">NRRL 30616</strain>
    </source>
</reference>
<keyword evidence="1" id="KW-1133">Transmembrane helix</keyword>
<evidence type="ECO:0000313" key="2">
    <source>
        <dbReference type="EMBL" id="OIW27793.1"/>
    </source>
</evidence>
<proteinExistence type="predicted"/>
<feature type="transmembrane region" description="Helical" evidence="1">
    <location>
        <begin position="12"/>
        <end position="35"/>
    </location>
</feature>
<dbReference type="InParanoid" id="A0A1J7J3D2"/>
<dbReference type="AlphaFoldDB" id="A0A1J7J3D2"/>